<dbReference type="InterPro" id="IPR035328">
    <property type="entry name" value="DUF3048_C"/>
</dbReference>
<dbReference type="EMBL" id="CP108038">
    <property type="protein sequence ID" value="WUN86072.1"/>
    <property type="molecule type" value="Genomic_DNA"/>
</dbReference>
<gene>
    <name evidence="4" type="ORF">OHT53_08315</name>
</gene>
<feature type="region of interest" description="Disordered" evidence="1">
    <location>
        <begin position="59"/>
        <end position="82"/>
    </location>
</feature>
<dbReference type="InterPro" id="IPR021416">
    <property type="entry name" value="DUF3048_N"/>
</dbReference>
<evidence type="ECO:0000313" key="4">
    <source>
        <dbReference type="EMBL" id="WUN86072.1"/>
    </source>
</evidence>
<feature type="domain" description="DUF3048" evidence="2">
    <location>
        <begin position="85"/>
        <end position="210"/>
    </location>
</feature>
<dbReference type="Pfam" id="PF11258">
    <property type="entry name" value="DUF3048"/>
    <property type="match status" value="1"/>
</dbReference>
<organism evidence="4 5">
    <name type="scientific">Streptomyces bobili</name>
    <dbReference type="NCBI Taxonomy" id="67280"/>
    <lineage>
        <taxon>Bacteria</taxon>
        <taxon>Bacillati</taxon>
        <taxon>Actinomycetota</taxon>
        <taxon>Actinomycetes</taxon>
        <taxon>Kitasatosporales</taxon>
        <taxon>Streptomycetaceae</taxon>
        <taxon>Streptomyces</taxon>
    </lineage>
</organism>
<feature type="region of interest" description="Disordered" evidence="1">
    <location>
        <begin position="1"/>
        <end position="37"/>
    </location>
</feature>
<proteinExistence type="predicted"/>
<name>A0ABZ1QUV2_9ACTN</name>
<evidence type="ECO:0000313" key="5">
    <source>
        <dbReference type="Proteomes" id="UP001432071"/>
    </source>
</evidence>
<feature type="domain" description="DUF3048" evidence="3">
    <location>
        <begin position="237"/>
        <end position="350"/>
    </location>
</feature>
<evidence type="ECO:0000259" key="2">
    <source>
        <dbReference type="Pfam" id="PF11258"/>
    </source>
</evidence>
<dbReference type="Proteomes" id="UP001432071">
    <property type="component" value="Chromosome"/>
</dbReference>
<evidence type="ECO:0000259" key="3">
    <source>
        <dbReference type="Pfam" id="PF17479"/>
    </source>
</evidence>
<dbReference type="InterPro" id="IPR023158">
    <property type="entry name" value="YerB-like_sf"/>
</dbReference>
<dbReference type="Gene3D" id="3.50.90.10">
    <property type="entry name" value="YerB-like"/>
    <property type="match status" value="1"/>
</dbReference>
<dbReference type="Pfam" id="PF17479">
    <property type="entry name" value="DUF3048_C"/>
    <property type="match status" value="1"/>
</dbReference>
<keyword evidence="5" id="KW-1185">Reference proteome</keyword>
<protein>
    <submittedName>
        <fullName evidence="4">DUF3048 domain-containing protein</fullName>
    </submittedName>
</protein>
<accession>A0ABZ1QUV2</accession>
<evidence type="ECO:0000256" key="1">
    <source>
        <dbReference type="SAM" id="MobiDB-lite"/>
    </source>
</evidence>
<feature type="compositionally biased region" description="Basic and acidic residues" evidence="1">
    <location>
        <begin position="64"/>
        <end position="74"/>
    </location>
</feature>
<dbReference type="SUPFAM" id="SSF159774">
    <property type="entry name" value="YerB-like"/>
    <property type="match status" value="1"/>
</dbReference>
<sequence>MVDMATVDGATRRRPGRRFWASRGRGPARRGVHPGRGTATASALAAALALTLAAGCTNGPAPADDGRGTDRPASRTDTGTGTAAAVGQVLAVKIDNVRAARPQTGLDAADIVYVEQVEGGLSRLMAVYATRLPKTVGPVRSARESDLELLRQFDRPALAFSGAQGKLLPLIDKEPLEAVTPQDAEDSYYRGTEKASPHNLYLRPHRVLPSAPGEAALTTGFRHGPAPDGGTPTRSRTVRYPSARFTFTWSQERRGWEITTDGAPTVTADGRRLAPPTVVVQYVDVRRSGYHDVLGNHTPYTETVGSGTAEVLRDGRSHDVRWLRPTATDGTRFTTRAGTPVAFAEGQVWVVFAQRP</sequence>
<reference evidence="4" key="1">
    <citation type="submission" date="2022-10" db="EMBL/GenBank/DDBJ databases">
        <title>The complete genomes of actinobacterial strains from the NBC collection.</title>
        <authorList>
            <person name="Joergensen T.S."/>
            <person name="Alvarez Arevalo M."/>
            <person name="Sterndorff E.B."/>
            <person name="Faurdal D."/>
            <person name="Vuksanovic O."/>
            <person name="Mourched A.-S."/>
            <person name="Charusanti P."/>
            <person name="Shaw S."/>
            <person name="Blin K."/>
            <person name="Weber T."/>
        </authorList>
    </citation>
    <scope>NUCLEOTIDE SEQUENCE</scope>
    <source>
        <strain evidence="4">NBC_00302</strain>
    </source>
</reference>